<name>A0A9Q6ZFS7_MYROD</name>
<dbReference type="AlphaFoldDB" id="A0A9Q6ZFS7"/>
<dbReference type="RefSeq" id="WP_002985143.1">
    <property type="nucleotide sequence ID" value="NZ_CP068108.1"/>
</dbReference>
<accession>A0A9Q6ZFS7</accession>
<dbReference type="GeneID" id="93527830"/>
<dbReference type="EMBL" id="CP068108">
    <property type="protein sequence ID" value="QQU01896.1"/>
    <property type="molecule type" value="Genomic_DNA"/>
</dbReference>
<organism evidence="1 2">
    <name type="scientific">Myroides odoratus</name>
    <name type="common">Flavobacterium odoratum</name>
    <dbReference type="NCBI Taxonomy" id="256"/>
    <lineage>
        <taxon>Bacteria</taxon>
        <taxon>Pseudomonadati</taxon>
        <taxon>Bacteroidota</taxon>
        <taxon>Flavobacteriia</taxon>
        <taxon>Flavobacteriales</taxon>
        <taxon>Flavobacteriaceae</taxon>
        <taxon>Myroides</taxon>
    </lineage>
</organism>
<gene>
    <name evidence="1" type="ORF">I6I88_09190</name>
</gene>
<proteinExistence type="predicted"/>
<evidence type="ECO:0000313" key="2">
    <source>
        <dbReference type="Proteomes" id="UP000596202"/>
    </source>
</evidence>
<reference evidence="1 2" key="1">
    <citation type="submission" date="2021-01" db="EMBL/GenBank/DDBJ databases">
        <title>FDA dAtabase for Regulatory Grade micrObial Sequences (FDA-ARGOS): Supporting development and validation of Infectious Disease Dx tests.</title>
        <authorList>
            <person name="Sproer C."/>
            <person name="Gronow S."/>
            <person name="Severitt S."/>
            <person name="Schroder I."/>
            <person name="Tallon L."/>
            <person name="Sadzewicz L."/>
            <person name="Zhao X."/>
            <person name="Boylan J."/>
            <person name="Ott S."/>
            <person name="Bowen H."/>
            <person name="Vavikolanu K."/>
            <person name="Mehta A."/>
            <person name="Aluvathingal J."/>
            <person name="Nadendla S."/>
            <person name="Lowell S."/>
            <person name="Myers T."/>
            <person name="Yan Y."/>
            <person name="Sichtig H."/>
        </authorList>
    </citation>
    <scope>NUCLEOTIDE SEQUENCE [LARGE SCALE GENOMIC DNA]</scope>
    <source>
        <strain evidence="1 2">FDAARGOS_1131</strain>
    </source>
</reference>
<sequence>MRIVLFLVFFLNTVLSVAQTKDDLIIKNVIYHFICEEDQFKSHLDCNDIDDLIINNVLVVIEEIKLAEIENIKVFFFRRGVSPSRAYLVIKQKERILIIGQNKKDMFEEMKELYSFIDGSEEEKIRFFSTISKEMFFIYENNLGVKNYNRIKVNGEYID</sequence>
<dbReference type="Proteomes" id="UP000596202">
    <property type="component" value="Chromosome"/>
</dbReference>
<protein>
    <submittedName>
        <fullName evidence="1">Uncharacterized protein</fullName>
    </submittedName>
</protein>
<evidence type="ECO:0000313" key="1">
    <source>
        <dbReference type="EMBL" id="QQU01896.1"/>
    </source>
</evidence>